<feature type="coiled-coil region" evidence="1">
    <location>
        <begin position="44"/>
        <end position="113"/>
    </location>
</feature>
<comment type="caution">
    <text evidence="3">The sequence shown here is derived from an EMBL/GenBank/DDBJ whole genome shotgun (WGS) entry which is preliminary data.</text>
</comment>
<dbReference type="Proteomes" id="UP000094379">
    <property type="component" value="Unassembled WGS sequence"/>
</dbReference>
<proteinExistence type="predicted"/>
<evidence type="ECO:0000256" key="2">
    <source>
        <dbReference type="SAM" id="Phobius"/>
    </source>
</evidence>
<reference evidence="3 4" key="1">
    <citation type="submission" date="2016-07" db="EMBL/GenBank/DDBJ databases">
        <title>Draft Genome Sequence of Methylophaga muralis Bur 1.</title>
        <authorList>
            <person name="Vasilenko O.V."/>
            <person name="Doronina N.V."/>
            <person name="Shmareva M.N."/>
            <person name="Tarlachkov S.V."/>
            <person name="Mustakhimov I."/>
            <person name="Trotsenko Y.A."/>
        </authorList>
    </citation>
    <scope>NUCLEOTIDE SEQUENCE [LARGE SCALE GENOMIC DNA]</scope>
    <source>
        <strain evidence="3 4">Bur 1</strain>
    </source>
</reference>
<keyword evidence="2" id="KW-0472">Membrane</keyword>
<organism evidence="3 4">
    <name type="scientific">Methylophaga muralis</name>
    <dbReference type="NCBI Taxonomy" id="291169"/>
    <lineage>
        <taxon>Bacteria</taxon>
        <taxon>Pseudomonadati</taxon>
        <taxon>Pseudomonadota</taxon>
        <taxon>Gammaproteobacteria</taxon>
        <taxon>Thiotrichales</taxon>
        <taxon>Piscirickettsiaceae</taxon>
        <taxon>Methylophaga</taxon>
    </lineage>
</organism>
<evidence type="ECO:0000313" key="3">
    <source>
        <dbReference type="EMBL" id="ODN68176.1"/>
    </source>
</evidence>
<keyword evidence="4" id="KW-1185">Reference proteome</keyword>
<dbReference type="STRING" id="291169.A9E74_00148"/>
<accession>A0A1E3GX74</accession>
<protein>
    <submittedName>
        <fullName evidence="3">Uncharacterized protein</fullName>
    </submittedName>
</protein>
<dbReference type="PATRIC" id="fig|291169.3.peg.149"/>
<dbReference type="InterPro" id="IPR046703">
    <property type="entry name" value="DUF6776"/>
</dbReference>
<keyword evidence="1" id="KW-0175">Coiled coil</keyword>
<name>A0A1E3GX74_9GAMM</name>
<gene>
    <name evidence="3" type="ORF">A9E74_00148</name>
</gene>
<evidence type="ECO:0000256" key="1">
    <source>
        <dbReference type="SAM" id="Coils"/>
    </source>
</evidence>
<feature type="transmembrane region" description="Helical" evidence="2">
    <location>
        <begin position="18"/>
        <end position="37"/>
    </location>
</feature>
<dbReference type="RefSeq" id="WP_069294757.1">
    <property type="nucleotide sequence ID" value="NZ_MCRI01000001.1"/>
</dbReference>
<keyword evidence="2" id="KW-0812">Transmembrane</keyword>
<dbReference type="AlphaFoldDB" id="A0A1E3GX74"/>
<dbReference type="Pfam" id="PF20567">
    <property type="entry name" value="DUF6776"/>
    <property type="match status" value="1"/>
</dbReference>
<keyword evidence="2" id="KW-1133">Transmembrane helix</keyword>
<dbReference type="EMBL" id="MCRI01000001">
    <property type="protein sequence ID" value="ODN68176.1"/>
    <property type="molecule type" value="Genomic_DNA"/>
</dbReference>
<sequence>MTSPLDNYVIQPKRPLRIIFWIVVAIVITGLIQWYWFNHDSGDKARLLEQNKQMTEQLASMKVQLMQQAELMQNQQQVKAMHQATAQQLQNRLEQLQKKVIDLDKELLFYQNITQGNSSSELQIRDLQLRPDSENPEQLRYRLVITQGKNISEPITGEILIRLQNIEGEGEKAKAIELNVTEHPLNLRHVQVIEGVFNLTELPEPEQISVDLRQKDKVLISRSFDWQIDSSIGQ</sequence>
<evidence type="ECO:0000313" key="4">
    <source>
        <dbReference type="Proteomes" id="UP000094379"/>
    </source>
</evidence>